<dbReference type="Proteomes" id="UP001171751">
    <property type="component" value="Unassembled WGS sequence"/>
</dbReference>
<dbReference type="GO" id="GO:0006071">
    <property type="term" value="P:glycerol metabolic process"/>
    <property type="evidence" value="ECO:0007669"/>
    <property type="project" value="InterPro"/>
</dbReference>
<dbReference type="InterPro" id="IPR050270">
    <property type="entry name" value="DegV_domain_contain"/>
</dbReference>
<dbReference type="PANTHER" id="PTHR33434:SF4">
    <property type="entry name" value="PHOSPHATASE PROTEIN"/>
    <property type="match status" value="1"/>
</dbReference>
<dbReference type="SMART" id="SM01121">
    <property type="entry name" value="Dak1_2"/>
    <property type="match status" value="1"/>
</dbReference>
<dbReference type="NCBIfam" id="TIGR03599">
    <property type="entry name" value="YloV"/>
    <property type="match status" value="1"/>
</dbReference>
<comment type="caution">
    <text evidence="2">The sequence shown here is derived from an EMBL/GenBank/DDBJ whole genome shotgun (WGS) entry which is preliminary data.</text>
</comment>
<dbReference type="EMBL" id="JAUNQW010000002">
    <property type="protein sequence ID" value="MDO5456888.1"/>
    <property type="molecule type" value="Genomic_DNA"/>
</dbReference>
<name>A0AA43RK26_9LACT</name>
<feature type="domain" description="DhaL" evidence="1">
    <location>
        <begin position="9"/>
        <end position="201"/>
    </location>
</feature>
<dbReference type="InterPro" id="IPR036117">
    <property type="entry name" value="DhaL_dom_sf"/>
</dbReference>
<dbReference type="PANTHER" id="PTHR33434">
    <property type="entry name" value="DEGV DOMAIN-CONTAINING PROTEIN DR_1986-RELATED"/>
    <property type="match status" value="1"/>
</dbReference>
<organism evidence="2 3">
    <name type="scientific">Atopococcus tabaci</name>
    <dbReference type="NCBI Taxonomy" id="269774"/>
    <lineage>
        <taxon>Bacteria</taxon>
        <taxon>Bacillati</taxon>
        <taxon>Bacillota</taxon>
        <taxon>Bacilli</taxon>
        <taxon>Lactobacillales</taxon>
        <taxon>Carnobacteriaceae</taxon>
        <taxon>Atopococcus</taxon>
    </lineage>
</organism>
<dbReference type="AlphaFoldDB" id="A0AA43RK26"/>
<dbReference type="Pfam" id="PF21645">
    <property type="entry name" value="FakA-like_M"/>
    <property type="match status" value="1"/>
</dbReference>
<dbReference type="InterPro" id="IPR033470">
    <property type="entry name" value="FakA-like_C"/>
</dbReference>
<evidence type="ECO:0000259" key="1">
    <source>
        <dbReference type="PROSITE" id="PS51480"/>
    </source>
</evidence>
<protein>
    <submittedName>
        <fullName evidence="2">DAK2 domain-containing protein</fullName>
    </submittedName>
</protein>
<sequence length="559" mass="61184">MGNSIINANDFKKMIRAGHQILDAQSDYVNELNVFPVPDGDTGTNMNLTFTSGLDAVKDLSYDSVSDAAKDLSKGLLMGARGNSGVILSQLFRGFSQAIKNKEVINGKDLAAAFTNSAKLAYDAIMKPQEGTILTVAREAAEAGELAAKTTDDASFVMNAVYEAGQVSLENTPELLPVLKEVGVVDSGGQGLLYIYQGFSSILNGEEIDLANIDGQKVDTIDVKELAHQQDQMSSTAMSTQDIEFGFCTEIMIRIGDGEAVETFDYDIFRDYLAEFGDSLLVVADEEVAKVHIHTEQPGEIMNYGQRFGTLMKIKVDNMREQHRELKEKQNQSAESAFKKKKDYAVIAVASGSGMKDLFKNFGVDYVIEGGQTMNPSTNDFLQAVEKVNAEKVILLPNNSNIFMAAQQAADNAPTEALVVPTKNISQGLTSMLAFNPAASLEENQELMSEEMTYVLNGEVTYAVRDTKIKDMNIKKNDYMGLIDGDVILSEKNLAKAAEKTVEEMISEDSELVTIIFGDSVTENDAETLADIIQKKHKDIEVEVYNGQQPVYSYTFSVE</sequence>
<dbReference type="GO" id="GO:0004371">
    <property type="term" value="F:glycerone kinase activity"/>
    <property type="evidence" value="ECO:0007669"/>
    <property type="project" value="InterPro"/>
</dbReference>
<reference evidence="2" key="1">
    <citation type="submission" date="2023-07" db="EMBL/GenBank/DDBJ databases">
        <title>Between Cages and Wild: Unraveling the Impact of Captivity on Animal Microbiomes and Antimicrobial Resistance.</title>
        <authorList>
            <person name="Schmartz G.P."/>
            <person name="Rehner J."/>
            <person name="Schuff M.J."/>
            <person name="Becker S.L."/>
            <person name="Kravczyk M."/>
            <person name="Gurevich A."/>
            <person name="Francke R."/>
            <person name="Mueller R."/>
            <person name="Keller V."/>
            <person name="Keller A."/>
        </authorList>
    </citation>
    <scope>NUCLEOTIDE SEQUENCE</scope>
    <source>
        <strain evidence="2">S39M_St_73</strain>
    </source>
</reference>
<dbReference type="Pfam" id="PF02734">
    <property type="entry name" value="Dak2"/>
    <property type="match status" value="1"/>
</dbReference>
<dbReference type="PROSITE" id="PS51480">
    <property type="entry name" value="DHAL"/>
    <property type="match status" value="1"/>
</dbReference>
<dbReference type="Pfam" id="PF13684">
    <property type="entry name" value="FakA-like_C"/>
    <property type="match status" value="1"/>
</dbReference>
<accession>A0AA43RK26</accession>
<evidence type="ECO:0000313" key="2">
    <source>
        <dbReference type="EMBL" id="MDO5456888.1"/>
    </source>
</evidence>
<dbReference type="InterPro" id="IPR019986">
    <property type="entry name" value="YloV-like"/>
</dbReference>
<dbReference type="Gene3D" id="1.25.40.340">
    <property type="match status" value="1"/>
</dbReference>
<dbReference type="InterPro" id="IPR048394">
    <property type="entry name" value="FakA-like_M"/>
</dbReference>
<dbReference type="SMART" id="SM01120">
    <property type="entry name" value="Dak2"/>
    <property type="match status" value="1"/>
</dbReference>
<evidence type="ECO:0000313" key="3">
    <source>
        <dbReference type="Proteomes" id="UP001171751"/>
    </source>
</evidence>
<dbReference type="InterPro" id="IPR004007">
    <property type="entry name" value="DhaL_dom"/>
</dbReference>
<proteinExistence type="predicted"/>
<dbReference type="SUPFAM" id="SSF101473">
    <property type="entry name" value="DhaL-like"/>
    <property type="match status" value="1"/>
</dbReference>
<keyword evidence="3" id="KW-1185">Reference proteome</keyword>
<gene>
    <name evidence="2" type="ORF">Q4F26_00950</name>
</gene>